<gene>
    <name evidence="3" type="ORF">WICPIJ_000617</name>
</gene>
<comment type="caution">
    <text evidence="3">The sequence shown here is derived from an EMBL/GenBank/DDBJ whole genome shotgun (WGS) entry which is preliminary data.</text>
</comment>
<proteinExistence type="predicted"/>
<evidence type="ECO:0000313" key="4">
    <source>
        <dbReference type="Proteomes" id="UP000774326"/>
    </source>
</evidence>
<dbReference type="Pfam" id="PF16457">
    <property type="entry name" value="PH_12"/>
    <property type="match status" value="1"/>
</dbReference>
<reference evidence="3" key="1">
    <citation type="journal article" date="2021" name="Open Biol.">
        <title>Shared evolutionary footprints suggest mitochondrial oxidative damage underlies multiple complex I losses in fungi.</title>
        <authorList>
            <person name="Schikora-Tamarit M.A."/>
            <person name="Marcet-Houben M."/>
            <person name="Nosek J."/>
            <person name="Gabaldon T."/>
        </authorList>
    </citation>
    <scope>NUCLEOTIDE SEQUENCE</scope>
    <source>
        <strain evidence="3">CBS2887</strain>
    </source>
</reference>
<dbReference type="OrthoDB" id="28413at2759"/>
<dbReference type="Gene3D" id="2.30.29.30">
    <property type="entry name" value="Pleckstrin-homology domain (PH domain)/Phosphotyrosine-binding domain (PTB)"/>
    <property type="match status" value="1"/>
</dbReference>
<dbReference type="AlphaFoldDB" id="A0A9P8QGH8"/>
<sequence>MTAVKSQAKTLKAIEAVLDKYINHKGTVSHPVVQSSHNTNAPSPLGMATVTNGYGKAGTVTPPPSATLPTIHTSATSTPSTPSTPSTTTSLLEEDISSQLAGDLKTFINICPDNDEANLSYATKLLSQVVSKTRPPNDCLIDIVDEELLLKVLGCLSAASSTETVNSVLRLLTFFIRGWVFSKGMDKDRYLIPVLNALSESGYKLLYVMTAKIQGPVPGAGNAAIHIENNLELVLKSINFVTSFLGVNHLKLGSLSNLLEFMLNLQKNEFLLSLINVYRIDESRFQKYVHQPMLQLRETLINNYNMLNAVFVKDHLEMPFIENLIVEIVEDLTSSNNLINAKESSIYIRENFSLLQLIDLFFFLKNTNISFKKQFHEQLIFHTSESDQDEIFPLVVASSKITNVILHIPSDDSLRGLFKIFILKDMLYYHLIVKMAEVWNDSESTLGDLYKLCSLLDILIALINEDVVKVLEAGTFTLDKFVAMFKKVEYAHIREAELQQVKDGLKDSLAVQTSEFDVLLKEQVFEFIRNQRIIQLSKGFWCYSSISTSVEDNHDSSAFKYYFMILSANRKQLLYQEFPTKPETNPNIDKSGEAINVSSINKIHAHLVHQTSRDKTVTHNMDPNSRLVNLLERPNINKVAFLNRKGTPLLTVYDNVADATLWMDGLKLLKKDYDSVSDELRKQSLELFDVRKGIQLISVETAVKKPHGEEPVETELEEEIVSDLDDGFYDLDELQEISSGFYYT</sequence>
<dbReference type="InterPro" id="IPR001849">
    <property type="entry name" value="PH_domain"/>
</dbReference>
<reference evidence="3" key="2">
    <citation type="submission" date="2021-01" db="EMBL/GenBank/DDBJ databases">
        <authorList>
            <person name="Schikora-Tamarit M.A."/>
        </authorList>
    </citation>
    <scope>NUCLEOTIDE SEQUENCE</scope>
    <source>
        <strain evidence="3">CBS2887</strain>
    </source>
</reference>
<name>A0A9P8QGH8_WICPI</name>
<accession>A0A9P8QGH8</accession>
<dbReference type="InterPro" id="IPR011993">
    <property type="entry name" value="PH-like_dom_sf"/>
</dbReference>
<organism evidence="3 4">
    <name type="scientific">Wickerhamomyces pijperi</name>
    <name type="common">Yeast</name>
    <name type="synonym">Pichia pijperi</name>
    <dbReference type="NCBI Taxonomy" id="599730"/>
    <lineage>
        <taxon>Eukaryota</taxon>
        <taxon>Fungi</taxon>
        <taxon>Dikarya</taxon>
        <taxon>Ascomycota</taxon>
        <taxon>Saccharomycotina</taxon>
        <taxon>Saccharomycetes</taxon>
        <taxon>Phaffomycetales</taxon>
        <taxon>Wickerhamomycetaceae</taxon>
        <taxon>Wickerhamomyces</taxon>
    </lineage>
</organism>
<evidence type="ECO:0000256" key="1">
    <source>
        <dbReference type="SAM" id="MobiDB-lite"/>
    </source>
</evidence>
<evidence type="ECO:0000313" key="3">
    <source>
        <dbReference type="EMBL" id="KAH3688404.1"/>
    </source>
</evidence>
<feature type="compositionally biased region" description="Low complexity" evidence="1">
    <location>
        <begin position="73"/>
        <end position="90"/>
    </location>
</feature>
<dbReference type="EMBL" id="JAEUBG010000350">
    <property type="protein sequence ID" value="KAH3688404.1"/>
    <property type="molecule type" value="Genomic_DNA"/>
</dbReference>
<dbReference type="Proteomes" id="UP000774326">
    <property type="component" value="Unassembled WGS sequence"/>
</dbReference>
<feature type="region of interest" description="Disordered" evidence="1">
    <location>
        <begin position="64"/>
        <end position="91"/>
    </location>
</feature>
<feature type="domain" description="PH" evidence="2">
    <location>
        <begin position="528"/>
        <end position="670"/>
    </location>
</feature>
<protein>
    <recommendedName>
        <fullName evidence="2">PH domain-containing protein</fullName>
    </recommendedName>
</protein>
<evidence type="ECO:0000259" key="2">
    <source>
        <dbReference type="Pfam" id="PF16457"/>
    </source>
</evidence>
<keyword evidence="4" id="KW-1185">Reference proteome</keyword>